<dbReference type="CDD" id="cd04688">
    <property type="entry name" value="NUDIX_Hydrolase"/>
    <property type="match status" value="1"/>
</dbReference>
<evidence type="ECO:0000313" key="4">
    <source>
        <dbReference type="EMBL" id="CUH43002.1"/>
    </source>
</evidence>
<reference evidence="5" key="1">
    <citation type="submission" date="2015-09" db="EMBL/GenBank/DDBJ databases">
        <authorList>
            <person name="Rodrigo-Torres L."/>
            <person name="Arahal D.R."/>
        </authorList>
    </citation>
    <scope>NUCLEOTIDE SEQUENCE [LARGE SCALE GENOMIC DNA]</scope>
    <source>
        <strain evidence="5">CECT 4293</strain>
    </source>
</reference>
<keyword evidence="2" id="KW-0378">Hydrolase</keyword>
<dbReference type="GO" id="GO:0016787">
    <property type="term" value="F:hydrolase activity"/>
    <property type="evidence" value="ECO:0007669"/>
    <property type="project" value="UniProtKB-KW"/>
</dbReference>
<keyword evidence="5" id="KW-1185">Reference proteome</keyword>
<proteinExistence type="predicted"/>
<feature type="domain" description="Nudix hydrolase" evidence="3">
    <location>
        <begin position="41"/>
        <end position="130"/>
    </location>
</feature>
<evidence type="ECO:0000259" key="3">
    <source>
        <dbReference type="Pfam" id="PF00293"/>
    </source>
</evidence>
<evidence type="ECO:0000256" key="1">
    <source>
        <dbReference type="ARBA" id="ARBA00001946"/>
    </source>
</evidence>
<dbReference type="Proteomes" id="UP000050786">
    <property type="component" value="Unassembled WGS sequence"/>
</dbReference>
<dbReference type="PROSITE" id="PS00893">
    <property type="entry name" value="NUDIX_BOX"/>
    <property type="match status" value="1"/>
</dbReference>
<dbReference type="EMBL" id="CYPS01000032">
    <property type="protein sequence ID" value="CUH43002.1"/>
    <property type="molecule type" value="Genomic_DNA"/>
</dbReference>
<name>A0A0P1EQQ2_9RHOB</name>
<dbReference type="SUPFAM" id="SSF55811">
    <property type="entry name" value="Nudix"/>
    <property type="match status" value="1"/>
</dbReference>
<evidence type="ECO:0000313" key="5">
    <source>
        <dbReference type="Proteomes" id="UP000050786"/>
    </source>
</evidence>
<dbReference type="InterPro" id="IPR000086">
    <property type="entry name" value="NUDIX_hydrolase_dom"/>
</dbReference>
<gene>
    <name evidence="4" type="ORF">RUM4293_01891</name>
</gene>
<dbReference type="Gene3D" id="3.90.79.10">
    <property type="entry name" value="Nucleoside Triphosphate Pyrophosphohydrolase"/>
    <property type="match status" value="1"/>
</dbReference>
<dbReference type="Pfam" id="PF00293">
    <property type="entry name" value="NUDIX"/>
    <property type="match status" value="1"/>
</dbReference>
<organism evidence="4 5">
    <name type="scientific">Ruegeria atlantica</name>
    <dbReference type="NCBI Taxonomy" id="81569"/>
    <lineage>
        <taxon>Bacteria</taxon>
        <taxon>Pseudomonadati</taxon>
        <taxon>Pseudomonadota</taxon>
        <taxon>Alphaproteobacteria</taxon>
        <taxon>Rhodobacterales</taxon>
        <taxon>Roseobacteraceae</taxon>
        <taxon>Ruegeria</taxon>
    </lineage>
</organism>
<dbReference type="AlphaFoldDB" id="A0A0P1EQQ2"/>
<comment type="cofactor">
    <cofactor evidence="1">
        <name>Mg(2+)</name>
        <dbReference type="ChEBI" id="CHEBI:18420"/>
    </cofactor>
</comment>
<evidence type="ECO:0000256" key="2">
    <source>
        <dbReference type="ARBA" id="ARBA00022801"/>
    </source>
</evidence>
<accession>A0A0P1EQQ2</accession>
<protein>
    <submittedName>
        <fullName evidence="4">NUDIX domain protein</fullName>
    </submittedName>
</protein>
<sequence length="149" mass="16966">MTFWRPHNGIRVKAIGLHWRGDRLLAAEVPNDHGRIKGVRPLGGSVEFGETWRDALKREFREELDVTVEVIEQPLVIENLYRHEGHQGHEIIFVAEIQCPELLNWPDAPISFTEDNGLSWTAGWFSLDALDTGGPELYPSGLKECLINR</sequence>
<dbReference type="InterPro" id="IPR020084">
    <property type="entry name" value="NUDIX_hydrolase_CS"/>
</dbReference>
<dbReference type="RefSeq" id="WP_058273043.1">
    <property type="nucleotide sequence ID" value="NZ_CYPS01000032.1"/>
</dbReference>
<dbReference type="InterPro" id="IPR015797">
    <property type="entry name" value="NUDIX_hydrolase-like_dom_sf"/>
</dbReference>